<comment type="caution">
    <text evidence="5">The sequence shown here is derived from an EMBL/GenBank/DDBJ whole genome shotgun (WGS) entry which is preliminary data.</text>
</comment>
<accession>A0AAN8QNF9</accession>
<dbReference type="EMBL" id="JAGTTL010000033">
    <property type="protein sequence ID" value="KAK6296107.1"/>
    <property type="molecule type" value="Genomic_DNA"/>
</dbReference>
<evidence type="ECO:0000256" key="1">
    <source>
        <dbReference type="PROSITE-ProRule" id="PRU00285"/>
    </source>
</evidence>
<reference evidence="5 6" key="1">
    <citation type="submission" date="2021-04" db="EMBL/GenBank/DDBJ databases">
        <authorList>
            <person name="De Guttry C."/>
            <person name="Zahm M."/>
            <person name="Klopp C."/>
            <person name="Cabau C."/>
            <person name="Louis A."/>
            <person name="Berthelot C."/>
            <person name="Parey E."/>
            <person name="Roest Crollius H."/>
            <person name="Montfort J."/>
            <person name="Robinson-Rechavi M."/>
            <person name="Bucao C."/>
            <person name="Bouchez O."/>
            <person name="Gislard M."/>
            <person name="Lluch J."/>
            <person name="Milhes M."/>
            <person name="Lampietro C."/>
            <person name="Lopez Roques C."/>
            <person name="Donnadieu C."/>
            <person name="Braasch I."/>
            <person name="Desvignes T."/>
            <person name="Postlethwait J."/>
            <person name="Bobe J."/>
            <person name="Wedekind C."/>
            <person name="Guiguen Y."/>
        </authorList>
    </citation>
    <scope>NUCLEOTIDE SEQUENCE [LARGE SCALE GENOMIC DNA]</scope>
    <source>
        <strain evidence="5">Cs_M1</strain>
        <tissue evidence="5">Blood</tissue>
    </source>
</reference>
<feature type="domain" description="SHSP" evidence="4">
    <location>
        <begin position="86"/>
        <end position="193"/>
    </location>
</feature>
<evidence type="ECO:0000259" key="4">
    <source>
        <dbReference type="PROSITE" id="PS01031"/>
    </source>
</evidence>
<gene>
    <name evidence="5" type="ORF">J4Q44_G00338200</name>
</gene>
<evidence type="ECO:0000313" key="6">
    <source>
        <dbReference type="Proteomes" id="UP001356427"/>
    </source>
</evidence>
<evidence type="ECO:0000256" key="2">
    <source>
        <dbReference type="RuleBase" id="RU003616"/>
    </source>
</evidence>
<keyword evidence="6" id="KW-1185">Reference proteome</keyword>
<dbReference type="PANTHER" id="PTHR46907:SF1">
    <property type="entry name" value="HEAT SHOCK PROTEIN FAMILY B (SMALL) MEMBER 7"/>
    <property type="match status" value="1"/>
</dbReference>
<evidence type="ECO:0000313" key="5">
    <source>
        <dbReference type="EMBL" id="KAK6296107.1"/>
    </source>
</evidence>
<dbReference type="Gene3D" id="2.60.40.790">
    <property type="match status" value="1"/>
</dbReference>
<sequence length="200" mass="21311">MALTSSSSSRSSSSSYRSSARYSSSSTYRSEGSGGGAVDPLFEPFLEAAGVGPPSLFGEEGNVAPLCLDPFNRHRKDSYGYPVPTSGTVPGRPASMGVVRSLGDSYYMSADVSQFQPHDIVLMAYNHNIVIHAEKVLEDGSVSDTFTHKTLLPEDMDPLSVSGTLTPEGMLVVSVRRTPTMGVLELPAPPAYRSEARLSD</sequence>
<dbReference type="InterPro" id="IPR002068">
    <property type="entry name" value="A-crystallin/Hsp20_dom"/>
</dbReference>
<feature type="region of interest" description="Disordered" evidence="3">
    <location>
        <begin position="1"/>
        <end position="35"/>
    </location>
</feature>
<feature type="compositionally biased region" description="Low complexity" evidence="3">
    <location>
        <begin position="1"/>
        <end position="31"/>
    </location>
</feature>
<dbReference type="Proteomes" id="UP001356427">
    <property type="component" value="Unassembled WGS sequence"/>
</dbReference>
<dbReference type="InterPro" id="IPR008978">
    <property type="entry name" value="HSP20-like_chaperone"/>
</dbReference>
<evidence type="ECO:0000256" key="3">
    <source>
        <dbReference type="SAM" id="MobiDB-lite"/>
    </source>
</evidence>
<dbReference type="AlphaFoldDB" id="A0AAN8QNF9"/>
<dbReference type="SUPFAM" id="SSF49764">
    <property type="entry name" value="HSP20-like chaperones"/>
    <property type="match status" value="1"/>
</dbReference>
<organism evidence="5 6">
    <name type="scientific">Coregonus suidteri</name>
    <dbReference type="NCBI Taxonomy" id="861788"/>
    <lineage>
        <taxon>Eukaryota</taxon>
        <taxon>Metazoa</taxon>
        <taxon>Chordata</taxon>
        <taxon>Craniata</taxon>
        <taxon>Vertebrata</taxon>
        <taxon>Euteleostomi</taxon>
        <taxon>Actinopterygii</taxon>
        <taxon>Neopterygii</taxon>
        <taxon>Teleostei</taxon>
        <taxon>Protacanthopterygii</taxon>
        <taxon>Salmoniformes</taxon>
        <taxon>Salmonidae</taxon>
        <taxon>Coregoninae</taxon>
        <taxon>Coregonus</taxon>
    </lineage>
</organism>
<dbReference type="PANTHER" id="PTHR46907">
    <property type="entry name" value="HEAT SHOCK PROTEIN BETA-7-RELATED"/>
    <property type="match status" value="1"/>
</dbReference>
<protein>
    <recommendedName>
        <fullName evidence="4">SHSP domain-containing protein</fullName>
    </recommendedName>
</protein>
<dbReference type="Pfam" id="PF00011">
    <property type="entry name" value="HSP20"/>
    <property type="match status" value="1"/>
</dbReference>
<dbReference type="PROSITE" id="PS01031">
    <property type="entry name" value="SHSP"/>
    <property type="match status" value="1"/>
</dbReference>
<comment type="similarity">
    <text evidence="1 2">Belongs to the small heat shock protein (HSP20) family.</text>
</comment>
<proteinExistence type="inferred from homology"/>
<name>A0AAN8QNF9_9TELE</name>